<dbReference type="RefSeq" id="XP_024702958.1">
    <property type="nucleotide sequence ID" value="XM_024849366.1"/>
</dbReference>
<dbReference type="OrthoDB" id="5431298at2759"/>
<keyword evidence="2" id="KW-0732">Signal</keyword>
<accession>A0A2I2G444</accession>
<organism evidence="3 4">
    <name type="scientific">Aspergillus steynii IBT 23096</name>
    <dbReference type="NCBI Taxonomy" id="1392250"/>
    <lineage>
        <taxon>Eukaryota</taxon>
        <taxon>Fungi</taxon>
        <taxon>Dikarya</taxon>
        <taxon>Ascomycota</taxon>
        <taxon>Pezizomycotina</taxon>
        <taxon>Eurotiomycetes</taxon>
        <taxon>Eurotiomycetidae</taxon>
        <taxon>Eurotiales</taxon>
        <taxon>Aspergillaceae</taxon>
        <taxon>Aspergillus</taxon>
        <taxon>Aspergillus subgen. Circumdati</taxon>
    </lineage>
</organism>
<dbReference type="GeneID" id="36557065"/>
<feature type="compositionally biased region" description="Basic and acidic residues" evidence="1">
    <location>
        <begin position="71"/>
        <end position="85"/>
    </location>
</feature>
<evidence type="ECO:0000256" key="2">
    <source>
        <dbReference type="SAM" id="SignalP"/>
    </source>
</evidence>
<sequence length="246" mass="26991">MLFRAPVLCMAASLLSAPLAAALPTTERSTLTARDDTQCDVNTNFYVCHINNFRGCCSVDPCALKDGCPDNKDDSSDDDNSKSGSDDDNDDDSSDDETEEPASCPSSGKTTKLFQPHMETLFVKPAGASISTPNLNISKSNTSEWQQTISWKLPSAAKDCKLGWDIPEERNFKSGNNSRVAVYDGDTKITSADFAFWPDTPGARSSPVGGVDCKEDLEFRLELVYNGEYVFLEQNEETGWWVEFSC</sequence>
<evidence type="ECO:0000256" key="1">
    <source>
        <dbReference type="SAM" id="MobiDB-lite"/>
    </source>
</evidence>
<reference evidence="3 4" key="1">
    <citation type="submission" date="2016-12" db="EMBL/GenBank/DDBJ databases">
        <title>The genomes of Aspergillus section Nigri reveals drivers in fungal speciation.</title>
        <authorList>
            <consortium name="DOE Joint Genome Institute"/>
            <person name="Vesth T.C."/>
            <person name="Nybo J."/>
            <person name="Theobald S."/>
            <person name="Brandl J."/>
            <person name="Frisvad J.C."/>
            <person name="Nielsen K.F."/>
            <person name="Lyhne E.K."/>
            <person name="Kogle M.E."/>
            <person name="Kuo A."/>
            <person name="Riley R."/>
            <person name="Clum A."/>
            <person name="Nolan M."/>
            <person name="Lipzen A."/>
            <person name="Salamov A."/>
            <person name="Henrissat B."/>
            <person name="Wiebenga A."/>
            <person name="De Vries R.P."/>
            <person name="Grigoriev I.V."/>
            <person name="Mortensen U.H."/>
            <person name="Andersen M.R."/>
            <person name="Baker S.E."/>
        </authorList>
    </citation>
    <scope>NUCLEOTIDE SEQUENCE [LARGE SCALE GENOMIC DNA]</scope>
    <source>
        <strain evidence="3 4">IBT 23096</strain>
    </source>
</reference>
<gene>
    <name evidence="3" type="ORF">P170DRAFT_437438</name>
</gene>
<feature type="compositionally biased region" description="Acidic residues" evidence="1">
    <location>
        <begin position="86"/>
        <end position="100"/>
    </location>
</feature>
<protein>
    <recommendedName>
        <fullName evidence="5">Ubiquitin 3 binding protein But2 C-terminal domain-containing protein</fullName>
    </recommendedName>
</protein>
<dbReference type="VEuPathDB" id="FungiDB:P170DRAFT_437438"/>
<proteinExistence type="predicted"/>
<dbReference type="Proteomes" id="UP000234275">
    <property type="component" value="Unassembled WGS sequence"/>
</dbReference>
<evidence type="ECO:0000313" key="3">
    <source>
        <dbReference type="EMBL" id="PLB47656.1"/>
    </source>
</evidence>
<keyword evidence="4" id="KW-1185">Reference proteome</keyword>
<evidence type="ECO:0000313" key="4">
    <source>
        <dbReference type="Proteomes" id="UP000234275"/>
    </source>
</evidence>
<dbReference type="AlphaFoldDB" id="A0A2I2G444"/>
<feature type="signal peptide" evidence="2">
    <location>
        <begin position="1"/>
        <end position="22"/>
    </location>
</feature>
<feature type="region of interest" description="Disordered" evidence="1">
    <location>
        <begin position="71"/>
        <end position="111"/>
    </location>
</feature>
<name>A0A2I2G444_9EURO</name>
<comment type="caution">
    <text evidence="3">The sequence shown here is derived from an EMBL/GenBank/DDBJ whole genome shotgun (WGS) entry which is preliminary data.</text>
</comment>
<feature type="chain" id="PRO_5014157373" description="Ubiquitin 3 binding protein But2 C-terminal domain-containing protein" evidence="2">
    <location>
        <begin position="23"/>
        <end position="246"/>
    </location>
</feature>
<evidence type="ECO:0008006" key="5">
    <source>
        <dbReference type="Google" id="ProtNLM"/>
    </source>
</evidence>
<dbReference type="EMBL" id="MSFO01000005">
    <property type="protein sequence ID" value="PLB47656.1"/>
    <property type="molecule type" value="Genomic_DNA"/>
</dbReference>